<gene>
    <name evidence="2" type="ORF">PGTUg99_036750</name>
</gene>
<dbReference type="Proteomes" id="UP000325313">
    <property type="component" value="Unassembled WGS sequence"/>
</dbReference>
<comment type="caution">
    <text evidence="2">The sequence shown here is derived from an EMBL/GenBank/DDBJ whole genome shotgun (WGS) entry which is preliminary data.</text>
</comment>
<evidence type="ECO:0000256" key="1">
    <source>
        <dbReference type="SAM" id="MobiDB-lite"/>
    </source>
</evidence>
<reference evidence="2 3" key="1">
    <citation type="submission" date="2019-05" db="EMBL/GenBank/DDBJ databases">
        <title>Emergence of the Ug99 lineage of the wheat stem rust pathogen through somatic hybridization.</title>
        <authorList>
            <person name="Li F."/>
            <person name="Upadhyaya N.M."/>
            <person name="Sperschneider J."/>
            <person name="Matny O."/>
            <person name="Nguyen-Phuc H."/>
            <person name="Mago R."/>
            <person name="Raley C."/>
            <person name="Miller M.E."/>
            <person name="Silverstein K.A.T."/>
            <person name="Henningsen E."/>
            <person name="Hirsch C.D."/>
            <person name="Visser B."/>
            <person name="Pretorius Z.A."/>
            <person name="Steffenson B.J."/>
            <person name="Schwessinger B."/>
            <person name="Dodds P.N."/>
            <person name="Figueroa M."/>
        </authorList>
    </citation>
    <scope>NUCLEOTIDE SEQUENCE [LARGE SCALE GENOMIC DNA]</scope>
    <source>
        <strain evidence="2 3">Ug99</strain>
    </source>
</reference>
<sequence>MIDPSRIRSAVLQSWIDFPTSVGIHHPLNFSPTGPSIINISTMHTRPSQQHGQHQKQSPLITKSLHQRLKQQDLSIRNSSPQQLQNSLESCRRNLASSRFPETSENGKILKNYERKLLIRLSQLQSQTTIEGPTGSSSSTSSAAHIANHNLCCNCKLLDHHQNLTHNHTQLRSIGPDGIVGFKRRLMQEQSFSPKSDSLLAGMSMSQSIKLQEQNVLRERLHATTESLNRLNIQSRSTHKKTRIDEHSIEESKGRNPIEQEQAEQEQGKGEEAEEGEGEDEDEDGIILTDNDQPDIQRAWELAYQAGFTRGPDDLPQRILSGE</sequence>
<evidence type="ECO:0000313" key="2">
    <source>
        <dbReference type="EMBL" id="KAA1136658.1"/>
    </source>
</evidence>
<dbReference type="AlphaFoldDB" id="A0A5B0SF53"/>
<feature type="compositionally biased region" description="Acidic residues" evidence="1">
    <location>
        <begin position="272"/>
        <end position="285"/>
    </location>
</feature>
<feature type="compositionally biased region" description="Basic and acidic residues" evidence="1">
    <location>
        <begin position="243"/>
        <end position="258"/>
    </location>
</feature>
<protein>
    <submittedName>
        <fullName evidence="2">Uncharacterized protein</fullName>
    </submittedName>
</protein>
<proteinExistence type="predicted"/>
<name>A0A5B0SF53_PUCGR</name>
<feature type="region of interest" description="Disordered" evidence="1">
    <location>
        <begin position="230"/>
        <end position="294"/>
    </location>
</feature>
<organism evidence="2 3">
    <name type="scientific">Puccinia graminis f. sp. tritici</name>
    <dbReference type="NCBI Taxonomy" id="56615"/>
    <lineage>
        <taxon>Eukaryota</taxon>
        <taxon>Fungi</taxon>
        <taxon>Dikarya</taxon>
        <taxon>Basidiomycota</taxon>
        <taxon>Pucciniomycotina</taxon>
        <taxon>Pucciniomycetes</taxon>
        <taxon>Pucciniales</taxon>
        <taxon>Pucciniaceae</taxon>
        <taxon>Puccinia</taxon>
    </lineage>
</organism>
<evidence type="ECO:0000313" key="3">
    <source>
        <dbReference type="Proteomes" id="UP000325313"/>
    </source>
</evidence>
<accession>A0A5B0SF53</accession>
<dbReference type="EMBL" id="VDEP01000035">
    <property type="protein sequence ID" value="KAA1136658.1"/>
    <property type="molecule type" value="Genomic_DNA"/>
</dbReference>